<evidence type="ECO:0000256" key="2">
    <source>
        <dbReference type="ARBA" id="ARBA00009141"/>
    </source>
</evidence>
<dbReference type="InParanoid" id="A0CRT5"/>
<evidence type="ECO:0000256" key="1">
    <source>
        <dbReference type="ARBA" id="ARBA00004115"/>
    </source>
</evidence>
<dbReference type="STRING" id="5888.A0CRT5"/>
<comment type="subcellular location">
    <subcellularLocation>
        <location evidence="1">Endoplasmic reticulum membrane</location>
        <topology evidence="1">Single-pass type I membrane protein</topology>
    </subcellularLocation>
</comment>
<evidence type="ECO:0000256" key="6">
    <source>
        <dbReference type="ARBA" id="ARBA00022989"/>
    </source>
</evidence>
<keyword evidence="9" id="KW-0119">Carbohydrate metabolism</keyword>
<evidence type="ECO:0000313" key="12">
    <source>
        <dbReference type="EMBL" id="CAK73502.1"/>
    </source>
</evidence>
<dbReference type="Pfam" id="PF11721">
    <property type="entry name" value="Malectin"/>
    <property type="match status" value="1"/>
</dbReference>
<organism evidence="12 13">
    <name type="scientific">Paramecium tetraurelia</name>
    <dbReference type="NCBI Taxonomy" id="5888"/>
    <lineage>
        <taxon>Eukaryota</taxon>
        <taxon>Sar</taxon>
        <taxon>Alveolata</taxon>
        <taxon>Ciliophora</taxon>
        <taxon>Intramacronucleata</taxon>
        <taxon>Oligohymenophorea</taxon>
        <taxon>Peniculida</taxon>
        <taxon>Parameciidae</taxon>
        <taxon>Paramecium</taxon>
    </lineage>
</organism>
<proteinExistence type="inferred from homology"/>
<feature type="transmembrane region" description="Helical" evidence="10">
    <location>
        <begin position="36"/>
        <end position="54"/>
    </location>
</feature>
<name>A0CRT5_PARTE</name>
<reference evidence="12 13" key="1">
    <citation type="journal article" date="2006" name="Nature">
        <title>Global trends of whole-genome duplications revealed by the ciliate Paramecium tetraurelia.</title>
        <authorList>
            <consortium name="Genoscope"/>
            <person name="Aury J.-M."/>
            <person name="Jaillon O."/>
            <person name="Duret L."/>
            <person name="Noel B."/>
            <person name="Jubin C."/>
            <person name="Porcel B.M."/>
            <person name="Segurens B."/>
            <person name="Daubin V."/>
            <person name="Anthouard V."/>
            <person name="Aiach N."/>
            <person name="Arnaiz O."/>
            <person name="Billaut A."/>
            <person name="Beisson J."/>
            <person name="Blanc I."/>
            <person name="Bouhouche K."/>
            <person name="Camara F."/>
            <person name="Duharcourt S."/>
            <person name="Guigo R."/>
            <person name="Gogendeau D."/>
            <person name="Katinka M."/>
            <person name="Keller A.-M."/>
            <person name="Kissmehl R."/>
            <person name="Klotz C."/>
            <person name="Koll F."/>
            <person name="Le Moue A."/>
            <person name="Lepere C."/>
            <person name="Malinsky S."/>
            <person name="Nowacki M."/>
            <person name="Nowak J.K."/>
            <person name="Plattner H."/>
            <person name="Poulain J."/>
            <person name="Ruiz F."/>
            <person name="Serrano V."/>
            <person name="Zagulski M."/>
            <person name="Dessen P."/>
            <person name="Betermier M."/>
            <person name="Weissenbach J."/>
            <person name="Scarpelli C."/>
            <person name="Schachter V."/>
            <person name="Sperling L."/>
            <person name="Meyer E."/>
            <person name="Cohen J."/>
            <person name="Wincker P."/>
        </authorList>
    </citation>
    <scope>NUCLEOTIDE SEQUENCE [LARGE SCALE GENOMIC DNA]</scope>
    <source>
        <strain evidence="12 13">Stock d4-2</strain>
    </source>
</reference>
<feature type="domain" description="Malectin" evidence="11">
    <location>
        <begin position="62"/>
        <end position="228"/>
    </location>
</feature>
<dbReference type="PANTHER" id="PTHR13460">
    <property type="match status" value="1"/>
</dbReference>
<gene>
    <name evidence="12" type="ORF">GSPATT00009817001</name>
</gene>
<evidence type="ECO:0000256" key="8">
    <source>
        <dbReference type="ARBA" id="ARBA00023180"/>
    </source>
</evidence>
<dbReference type="OrthoDB" id="303132at2759"/>
<dbReference type="GO" id="GO:0016020">
    <property type="term" value="C:membrane"/>
    <property type="evidence" value="ECO:0000318"/>
    <property type="project" value="GO_Central"/>
</dbReference>
<dbReference type="Gene3D" id="2.60.120.430">
    <property type="entry name" value="Galactose-binding lectin"/>
    <property type="match status" value="1"/>
</dbReference>
<sequence>MLRQQSKILLILFNSCAFEFQWVSLTQILQLRHDSQIFISSMIILFFISLITFVNSLSLKSVLMAIDCGGQESFNSKEGFLYQDDQYFSGDSRVSDYTYNDVVYDGIAYTFTPKVYFTERHGSSFDYSLPINKNGQYTIILQFVELYFQNEGERQFDIYIGTKRVIQNLSIIDKKHQKGSAKEVFIYIEIKQDTVFHNDEECTKGFINGKLKIGFRKGAADLPKVDGIVIVKGHNAGEEEKKHLIDNWEQMLEENRKKEAELQRAELEAQNMIVPDSVDPEEGEGLISFLLSPIGIGIIIFGMFVFGLLIFTGENEDQKNKKKNKSK</sequence>
<dbReference type="PANTHER" id="PTHR13460:SF0">
    <property type="entry name" value="MALECTIN"/>
    <property type="match status" value="1"/>
</dbReference>
<evidence type="ECO:0000256" key="3">
    <source>
        <dbReference type="ARBA" id="ARBA00022692"/>
    </source>
</evidence>
<evidence type="ECO:0000256" key="10">
    <source>
        <dbReference type="SAM" id="Phobius"/>
    </source>
</evidence>
<dbReference type="eggNOG" id="KOG3593">
    <property type="taxonomic scope" value="Eukaryota"/>
</dbReference>
<dbReference type="HOGENOM" id="CLU_848605_0_0_1"/>
<evidence type="ECO:0000256" key="4">
    <source>
        <dbReference type="ARBA" id="ARBA00022729"/>
    </source>
</evidence>
<dbReference type="KEGG" id="ptm:GSPATT00009817001"/>
<evidence type="ECO:0000259" key="11">
    <source>
        <dbReference type="Pfam" id="PF11721"/>
    </source>
</evidence>
<dbReference type="Proteomes" id="UP000000600">
    <property type="component" value="Unassembled WGS sequence"/>
</dbReference>
<evidence type="ECO:0000256" key="5">
    <source>
        <dbReference type="ARBA" id="ARBA00022824"/>
    </source>
</evidence>
<dbReference type="GO" id="GO:0005789">
    <property type="term" value="C:endoplasmic reticulum membrane"/>
    <property type="evidence" value="ECO:0007669"/>
    <property type="project" value="UniProtKB-SubCell"/>
</dbReference>
<dbReference type="AlphaFoldDB" id="A0CRT5"/>
<dbReference type="OMA" id="FHNDEEC"/>
<keyword evidence="13" id="KW-1185">Reference proteome</keyword>
<keyword evidence="8" id="KW-0325">Glycoprotein</keyword>
<evidence type="ECO:0000256" key="7">
    <source>
        <dbReference type="ARBA" id="ARBA00023136"/>
    </source>
</evidence>
<feature type="transmembrane region" description="Helical" evidence="10">
    <location>
        <begin position="286"/>
        <end position="311"/>
    </location>
</feature>
<dbReference type="RefSeq" id="XP_001440899.1">
    <property type="nucleotide sequence ID" value="XM_001440862.2"/>
</dbReference>
<comment type="similarity">
    <text evidence="2">Belongs to the malectin family.</text>
</comment>
<dbReference type="InterPro" id="IPR021720">
    <property type="entry name" value="Malectin_dom"/>
</dbReference>
<dbReference type="GO" id="GO:0030246">
    <property type="term" value="F:carbohydrate binding"/>
    <property type="evidence" value="ECO:0007669"/>
    <property type="project" value="InterPro"/>
</dbReference>
<accession>A0CRT5</accession>
<keyword evidence="6 10" id="KW-1133">Transmembrane helix</keyword>
<dbReference type="EMBL" id="CT868152">
    <property type="protein sequence ID" value="CAK73502.1"/>
    <property type="molecule type" value="Genomic_DNA"/>
</dbReference>
<keyword evidence="4" id="KW-0732">Signal</keyword>
<dbReference type="GeneID" id="5026684"/>
<dbReference type="InterPro" id="IPR039155">
    <property type="entry name" value="MLEC"/>
</dbReference>
<evidence type="ECO:0000313" key="13">
    <source>
        <dbReference type="Proteomes" id="UP000000600"/>
    </source>
</evidence>
<keyword evidence="5" id="KW-0256">Endoplasmic reticulum</keyword>
<protein>
    <recommendedName>
        <fullName evidence="11">Malectin domain-containing protein</fullName>
    </recommendedName>
</protein>
<keyword evidence="7 10" id="KW-0472">Membrane</keyword>
<keyword evidence="3 10" id="KW-0812">Transmembrane</keyword>
<evidence type="ECO:0000256" key="9">
    <source>
        <dbReference type="ARBA" id="ARBA00023277"/>
    </source>
</evidence>